<evidence type="ECO:0000313" key="12">
    <source>
        <dbReference type="Proteomes" id="UP000011083"/>
    </source>
</evidence>
<evidence type="ECO:0000313" key="11">
    <source>
        <dbReference type="EMBL" id="ELR16219.1"/>
    </source>
</evidence>
<dbReference type="FunFam" id="3.40.50.300:FF:000582">
    <property type="entry name" value="Midasin"/>
    <property type="match status" value="1"/>
</dbReference>
<dbReference type="SMART" id="SM00382">
    <property type="entry name" value="AAA"/>
    <property type="match status" value="3"/>
</dbReference>
<evidence type="ECO:0000256" key="1">
    <source>
        <dbReference type="ARBA" id="ARBA00004604"/>
    </source>
</evidence>
<keyword evidence="12" id="KW-1185">Reference proteome</keyword>
<evidence type="ECO:0000256" key="2">
    <source>
        <dbReference type="ARBA" id="ARBA00004642"/>
    </source>
</evidence>
<dbReference type="FunFam" id="3.40.50.300:FF:000142">
    <property type="entry name" value="Midasin"/>
    <property type="match status" value="1"/>
</dbReference>
<dbReference type="GO" id="GO:0005524">
    <property type="term" value="F:ATP binding"/>
    <property type="evidence" value="ECO:0007669"/>
    <property type="project" value="UniProtKB-KW"/>
</dbReference>
<dbReference type="InterPro" id="IPR041190">
    <property type="entry name" value="Midasin_AAA_lid_5"/>
</dbReference>
<dbReference type="InterPro" id="IPR011704">
    <property type="entry name" value="ATPase_dyneun-rel_AAA"/>
</dbReference>
<feature type="compositionally biased region" description="Basic residues" evidence="9">
    <location>
        <begin position="875"/>
        <end position="885"/>
    </location>
</feature>
<keyword evidence="5" id="KW-0547">Nucleotide-binding</keyword>
<evidence type="ECO:0000256" key="6">
    <source>
        <dbReference type="ARBA" id="ARBA00022840"/>
    </source>
</evidence>
<dbReference type="Pfam" id="PF07728">
    <property type="entry name" value="AAA_5"/>
    <property type="match status" value="4"/>
</dbReference>
<dbReference type="VEuPathDB" id="AmoebaDB:ACA1_179210"/>
<dbReference type="PANTHER" id="PTHR48103">
    <property type="entry name" value="MIDASIN-RELATED"/>
    <property type="match status" value="1"/>
</dbReference>
<feature type="region of interest" description="Disordered" evidence="9">
    <location>
        <begin position="822"/>
        <end position="890"/>
    </location>
</feature>
<feature type="domain" description="AAA+ ATPase" evidence="10">
    <location>
        <begin position="349"/>
        <end position="533"/>
    </location>
</feature>
<evidence type="ECO:0000256" key="7">
    <source>
        <dbReference type="ARBA" id="ARBA00023186"/>
    </source>
</evidence>
<keyword evidence="8" id="KW-0539">Nucleus</keyword>
<dbReference type="RefSeq" id="XP_004338232.1">
    <property type="nucleotide sequence ID" value="XM_004338184.1"/>
</dbReference>
<dbReference type="CDD" id="cd00009">
    <property type="entry name" value="AAA"/>
    <property type="match status" value="1"/>
</dbReference>
<dbReference type="GO" id="GO:0000055">
    <property type="term" value="P:ribosomal large subunit export from nucleus"/>
    <property type="evidence" value="ECO:0007669"/>
    <property type="project" value="TreeGrafter"/>
</dbReference>
<dbReference type="STRING" id="1257118.L8GSN7"/>
<dbReference type="InterPro" id="IPR003593">
    <property type="entry name" value="AAA+_ATPase"/>
</dbReference>
<keyword evidence="6" id="KW-0067">ATP-binding</keyword>
<dbReference type="GO" id="GO:0005654">
    <property type="term" value="C:nucleoplasm"/>
    <property type="evidence" value="ECO:0007669"/>
    <property type="project" value="UniProtKB-SubCell"/>
</dbReference>
<reference evidence="11 12" key="1">
    <citation type="journal article" date="2013" name="Genome Biol.">
        <title>Genome of Acanthamoeba castellanii highlights extensive lateral gene transfer and early evolution of tyrosine kinase signaling.</title>
        <authorList>
            <person name="Clarke M."/>
            <person name="Lohan A.J."/>
            <person name="Liu B."/>
            <person name="Lagkouvardos I."/>
            <person name="Roy S."/>
            <person name="Zafar N."/>
            <person name="Bertelli C."/>
            <person name="Schilde C."/>
            <person name="Kianianmomeni A."/>
            <person name="Burglin T.R."/>
            <person name="Frech C."/>
            <person name="Turcotte B."/>
            <person name="Kopec K.O."/>
            <person name="Synnott J.M."/>
            <person name="Choo C."/>
            <person name="Paponov I."/>
            <person name="Finkler A."/>
            <person name="Soon Heng Tan C."/>
            <person name="Hutchins A.P."/>
            <person name="Weinmeier T."/>
            <person name="Rattei T."/>
            <person name="Chu J.S."/>
            <person name="Gimenez G."/>
            <person name="Irimia M."/>
            <person name="Rigden D.J."/>
            <person name="Fitzpatrick D.A."/>
            <person name="Lorenzo-Morales J."/>
            <person name="Bateman A."/>
            <person name="Chiu C.H."/>
            <person name="Tang P."/>
            <person name="Hegemann P."/>
            <person name="Fromm H."/>
            <person name="Raoult D."/>
            <person name="Greub G."/>
            <person name="Miranda-Saavedra D."/>
            <person name="Chen N."/>
            <person name="Nash P."/>
            <person name="Ginger M.L."/>
            <person name="Horn M."/>
            <person name="Schaap P."/>
            <person name="Caler L."/>
            <person name="Loftus B."/>
        </authorList>
    </citation>
    <scope>NUCLEOTIDE SEQUENCE [LARGE SCALE GENOMIC DNA]</scope>
    <source>
        <strain evidence="11 12">Neff</strain>
    </source>
</reference>
<protein>
    <recommendedName>
        <fullName evidence="4">Midasin</fullName>
    </recommendedName>
</protein>
<comment type="subcellular location">
    <subcellularLocation>
        <location evidence="1">Nucleus</location>
        <location evidence="1">Nucleolus</location>
    </subcellularLocation>
    <subcellularLocation>
        <location evidence="2">Nucleus</location>
        <location evidence="2">Nucleoplasm</location>
    </subcellularLocation>
</comment>
<dbReference type="GO" id="GO:0016887">
    <property type="term" value="F:ATP hydrolysis activity"/>
    <property type="evidence" value="ECO:0007669"/>
    <property type="project" value="InterPro"/>
</dbReference>
<dbReference type="GeneID" id="14916851"/>
<feature type="domain" description="AAA+ ATPase" evidence="10">
    <location>
        <begin position="703"/>
        <end position="1019"/>
    </location>
</feature>
<dbReference type="PANTHER" id="PTHR48103:SF2">
    <property type="entry name" value="MIDASIN"/>
    <property type="match status" value="1"/>
</dbReference>
<evidence type="ECO:0000256" key="4">
    <source>
        <dbReference type="ARBA" id="ARBA00017143"/>
    </source>
</evidence>
<dbReference type="EMBL" id="KB008006">
    <property type="protein sequence ID" value="ELR16219.1"/>
    <property type="molecule type" value="Genomic_DNA"/>
</dbReference>
<sequence length="1483" mass="166512">MDFRFDLLPSLRILDARFPEEIGRHPYLSSLQLQTESPAITCEDKHKILNVLSQLLVSSPVLTAPIAQLFRPILLELVARVTDTGPRSVLGEWEVQRFEATASALSKLLHMAPHTSGMVLAFFARSPSLFERLSQPRAADSTHVDDSFVELAKTAYRFLKFSSTDFGTSLWDWSPFFSLLSIEHNAALRFYVLESVSILLSISDENKLKLPNALDLQHIKAMCEIRVHETQEMALEQALMFTSTWDAASTTTSSDSATSHRHVINIIMHRRLFPKELSSNHPYACRDHSVVTSQDLHSSLVSVCGVLLPRRRINDKGDEAKRDNMLNESLVYTATTLLNMKSLALAVCEGDPILLEGNTGAGKTALIEEIARLTGNQDIIKIHLGDQTDAKVLLGTYVCTEVPGEFRWQAGALTQAVREGRWIVIEDIDLAPLEILSVLIPLLETRKLFIPGRGEVIYAPKNFQLFATQTLYGSSGGSVGQNARLLHNFWTRVVVESLSSEELGTILASKYPQIATLVPQFIATFDLLRGNTESTLLLQQSESAGSSATTPIVLSTDYMVNSIFSGRHLSTRDLLKWCRRVNRHFQSLAQQGVTNIIVTYQLKELIYLEAIDCFCAMVPSLANREKCYALIGQSLGVPADRIQHFVQLYKPSIDLSPTAFTVGRATLPKAPAQELLTAPRKSKFAHTKQSLTLLERLAHCLGMGEPALLVGETGTGKTSVVQYLADQLDQKLVVQNLSQQTDSSDLLGGFKPVEMRILCIPLKAKFDQLFPKTFSKKANAKFIADVDQAFGQQDWKKFILLLTKSLQEVEKKFLLLDQKEDAQRKKSSDGTKPTAAKPEKKAAAAKQASSAEVKGKRKAEAELSKEGASAEAKKPKQAARRKKQAQKPVSPLVRQEWKKLAAAVSKFEIQQDQLKNNFAFAFVEGTLVEAVQKGYWVLLDEANLATPETLESISSLLEGGSIVLTEKGDVEPIKRHPNFRVFACMNPPTDIGKKNLPPGLRNRFTEFYVDELSNVEDLRTVVHSYIKGCVAQPPVDDIVNLYLAARQQSQIDLTDGANQRPHYSLRTLCRALEYALLIQPDYGFKRALYEGFSMSFLTQLNTTSVPTMLALIRKYLVKGMNDNQLLMPPKKPEVAAEQDFVLFEQFWIAVGNQPVVDPTHYILTASIKKHLANLARAVLSRKYPVLLQGPTSSGKTSMVEYLARRTGHRFVRINNHEHTDLQEYLGTYISDPNGKLVFQEGILVEAVRKGYWVVLDELNLAPSEVLEALNRLLDDNHELFIPETQEVVKPHPHFMLFATQNPPGLYGGRKVLSRAFRNRFVELHVDDIPDSELKIILEKRCSMAPPYCEKLVAVLKDLQRRRQGTQVFAGKHGFITLRDLFRWAERRPNGYQQLAEEGYMLLAERLRKPEEKRVIKEVLEKNMKNVVINEDEIYSRPFKADSVENDLFESLRMAEGFGSMVWNQSMRRYILVLLGFPPVFLEA</sequence>
<dbReference type="InterPro" id="IPR027417">
    <property type="entry name" value="P-loop_NTPase"/>
</dbReference>
<evidence type="ECO:0000256" key="3">
    <source>
        <dbReference type="ARBA" id="ARBA00007188"/>
    </source>
</evidence>
<dbReference type="Pfam" id="PF17865">
    <property type="entry name" value="AAA_lid_5"/>
    <property type="match status" value="1"/>
</dbReference>
<dbReference type="GO" id="GO:0000027">
    <property type="term" value="P:ribosomal large subunit assembly"/>
    <property type="evidence" value="ECO:0007669"/>
    <property type="project" value="TreeGrafter"/>
</dbReference>
<feature type="domain" description="AAA+ ATPase" evidence="10">
    <location>
        <begin position="1181"/>
        <end position="1326"/>
    </location>
</feature>
<accession>L8GSN7</accession>
<dbReference type="Proteomes" id="UP000011083">
    <property type="component" value="Unassembled WGS sequence"/>
</dbReference>
<name>L8GSN7_ACACF</name>
<evidence type="ECO:0000256" key="8">
    <source>
        <dbReference type="ARBA" id="ARBA00023242"/>
    </source>
</evidence>
<dbReference type="KEGG" id="acan:ACA1_179210"/>
<proteinExistence type="inferred from homology"/>
<dbReference type="GO" id="GO:0005730">
    <property type="term" value="C:nucleolus"/>
    <property type="evidence" value="ECO:0007669"/>
    <property type="project" value="UniProtKB-SubCell"/>
</dbReference>
<evidence type="ECO:0000256" key="5">
    <source>
        <dbReference type="ARBA" id="ARBA00022741"/>
    </source>
</evidence>
<evidence type="ECO:0000256" key="9">
    <source>
        <dbReference type="SAM" id="MobiDB-lite"/>
    </source>
</evidence>
<evidence type="ECO:0000259" key="10">
    <source>
        <dbReference type="SMART" id="SM00382"/>
    </source>
</evidence>
<dbReference type="SUPFAM" id="SSF52540">
    <property type="entry name" value="P-loop containing nucleoside triphosphate hydrolases"/>
    <property type="match status" value="3"/>
</dbReference>
<comment type="similarity">
    <text evidence="3">Belongs to the midasin family.</text>
</comment>
<dbReference type="InterPro" id="IPR040848">
    <property type="entry name" value="AAA_lid_7"/>
</dbReference>
<gene>
    <name evidence="11" type="ORF">ACA1_179210</name>
</gene>
<organism evidence="11 12">
    <name type="scientific">Acanthamoeba castellanii (strain ATCC 30010 / Neff)</name>
    <dbReference type="NCBI Taxonomy" id="1257118"/>
    <lineage>
        <taxon>Eukaryota</taxon>
        <taxon>Amoebozoa</taxon>
        <taxon>Discosea</taxon>
        <taxon>Longamoebia</taxon>
        <taxon>Centramoebida</taxon>
        <taxon>Acanthamoebidae</taxon>
        <taxon>Acanthamoeba</taxon>
    </lineage>
</organism>
<dbReference type="GO" id="GO:0030687">
    <property type="term" value="C:preribosome, large subunit precursor"/>
    <property type="evidence" value="ECO:0007669"/>
    <property type="project" value="TreeGrafter"/>
</dbReference>
<dbReference type="OrthoDB" id="5186at2759"/>
<keyword evidence="7" id="KW-0143">Chaperone</keyword>
<dbReference type="Pfam" id="PF17867">
    <property type="entry name" value="AAA_lid_7"/>
    <property type="match status" value="2"/>
</dbReference>
<dbReference type="Gene3D" id="3.40.50.300">
    <property type="entry name" value="P-loop containing nucleotide triphosphate hydrolases"/>
    <property type="match status" value="4"/>
</dbReference>